<feature type="region of interest" description="Disordered" evidence="8">
    <location>
        <begin position="1"/>
        <end position="29"/>
    </location>
</feature>
<feature type="binding site" evidence="6">
    <location>
        <position position="357"/>
    </location>
    <ligand>
        <name>Mg(2+)</name>
        <dbReference type="ChEBI" id="CHEBI:18420"/>
        <label>1</label>
    </ligand>
</feature>
<evidence type="ECO:0000256" key="1">
    <source>
        <dbReference type="ARBA" id="ARBA00007092"/>
    </source>
</evidence>
<feature type="binding site" evidence="6">
    <location>
        <position position="45"/>
    </location>
    <ligand>
        <name>Mg(2+)</name>
        <dbReference type="ChEBI" id="CHEBI:18420"/>
        <label>1</label>
    </ligand>
</feature>
<keyword evidence="11" id="KW-1185">Reference proteome</keyword>
<dbReference type="GO" id="GO:0003906">
    <property type="term" value="F:DNA-(apurinic or apyrimidinic site) endonuclease activity"/>
    <property type="evidence" value="ECO:0007669"/>
    <property type="project" value="TreeGrafter"/>
</dbReference>
<dbReference type="Gene3D" id="3.60.10.10">
    <property type="entry name" value="Endonuclease/exonuclease/phosphatase"/>
    <property type="match status" value="1"/>
</dbReference>
<comment type="caution">
    <text evidence="10">The sequence shown here is derived from an EMBL/GenBank/DDBJ whole genome shotgun (WGS) entry which is preliminary data.</text>
</comment>
<evidence type="ECO:0000313" key="11">
    <source>
        <dbReference type="Proteomes" id="UP001296104"/>
    </source>
</evidence>
<dbReference type="GO" id="GO:0006284">
    <property type="term" value="P:base-excision repair"/>
    <property type="evidence" value="ECO:0007669"/>
    <property type="project" value="TreeGrafter"/>
</dbReference>
<evidence type="ECO:0000256" key="6">
    <source>
        <dbReference type="PIRSR" id="PIRSR604808-2"/>
    </source>
</evidence>
<comment type="similarity">
    <text evidence="1">Belongs to the DNA repair enzymes AP/ExoA family.</text>
</comment>
<sequence length="370" mass="41176">MEKKSKRSSSVSPPPPKRRKSVGATKRSGLSTDVQVGHLTVYSWNINGIGPFVQRPITSFCKPSPGSSTPPAQEASSLRDVLRRQDWPSILCLQEVKIREDDESTKTTVERSVMSADGNAEPSYKTFFCLPCDKYNARGFGRKIYGVCTLIRTDFFDKVVNNVRTVDWDAEGRFLVCETRVSGMMPRLAIINVYAVNGTEAPYKDPQTGEPAGTRHDRKLQVHKRLQTECRALEEKGFACIVAGDLNIARKPIDGHPNLRTFPKRHCLNRADFEARFFRNSQQGGTAAAADDQALDFIDTFRQVHGESRPGYTYYPRGKPFGSSCDRVDMILISQSLKASLQAAGICETPADRSSSDHVPLWCTLGFEGE</sequence>
<dbReference type="AlphaFoldDB" id="A0AAI9EBJ7"/>
<evidence type="ECO:0000256" key="4">
    <source>
        <dbReference type="ARBA" id="ARBA00022842"/>
    </source>
</evidence>
<feature type="active site" description="Proton donor/acceptor" evidence="5">
    <location>
        <position position="245"/>
    </location>
</feature>
<protein>
    <submittedName>
        <fullName evidence="10">DNase I</fullName>
    </submittedName>
</protein>
<keyword evidence="6" id="KW-0464">Manganese</keyword>
<dbReference type="PANTHER" id="PTHR22748:SF14">
    <property type="entry name" value="ENDONUCLEASE_EXONUCLEASE_PHOSPHATASE DOMAIN-CONTAINING PROTEIN"/>
    <property type="match status" value="1"/>
</dbReference>
<dbReference type="PROSITE" id="PS51435">
    <property type="entry name" value="AP_NUCLEASE_F1_4"/>
    <property type="match status" value="1"/>
</dbReference>
<dbReference type="GO" id="GO:0046872">
    <property type="term" value="F:metal ion binding"/>
    <property type="evidence" value="ECO:0007669"/>
    <property type="project" value="UniProtKB-KW"/>
</dbReference>
<dbReference type="GO" id="GO:0008311">
    <property type="term" value="F:double-stranded DNA 3'-5' DNA exonuclease activity"/>
    <property type="evidence" value="ECO:0007669"/>
    <property type="project" value="TreeGrafter"/>
</dbReference>
<feature type="site" description="Transition state stabilizer" evidence="7">
    <location>
        <position position="247"/>
    </location>
</feature>
<feature type="compositionally biased region" description="Polar residues" evidence="8">
    <location>
        <begin position="65"/>
        <end position="76"/>
    </location>
</feature>
<proteinExistence type="inferred from homology"/>
<dbReference type="InterPro" id="IPR005135">
    <property type="entry name" value="Endo/exonuclease/phosphatase"/>
</dbReference>
<dbReference type="GO" id="GO:0005634">
    <property type="term" value="C:nucleus"/>
    <property type="evidence" value="ECO:0007669"/>
    <property type="project" value="TreeGrafter"/>
</dbReference>
<dbReference type="Pfam" id="PF03372">
    <property type="entry name" value="Exo_endo_phos"/>
    <property type="match status" value="1"/>
</dbReference>
<feature type="active site" description="Proton acceptor" evidence="5">
    <location>
        <position position="358"/>
    </location>
</feature>
<feature type="binding site" evidence="6">
    <location>
        <position position="247"/>
    </location>
    <ligand>
        <name>Mg(2+)</name>
        <dbReference type="ChEBI" id="CHEBI:18420"/>
        <label>1</label>
    </ligand>
</feature>
<dbReference type="PANTHER" id="PTHR22748">
    <property type="entry name" value="AP ENDONUCLEASE"/>
    <property type="match status" value="1"/>
</dbReference>
<evidence type="ECO:0000256" key="5">
    <source>
        <dbReference type="PIRSR" id="PIRSR604808-1"/>
    </source>
</evidence>
<accession>A0AAI9EBJ7</accession>
<evidence type="ECO:0000313" key="10">
    <source>
        <dbReference type="EMBL" id="CAK4030124.1"/>
    </source>
</evidence>
<feature type="binding site" evidence="6">
    <location>
        <position position="358"/>
    </location>
    <ligand>
        <name>Mg(2+)</name>
        <dbReference type="ChEBI" id="CHEBI:18420"/>
        <label>1</label>
    </ligand>
</feature>
<dbReference type="EMBL" id="CAVMBE010000034">
    <property type="protein sequence ID" value="CAK4030124.1"/>
    <property type="molecule type" value="Genomic_DNA"/>
</dbReference>
<dbReference type="InterPro" id="IPR036691">
    <property type="entry name" value="Endo/exonu/phosph_ase_sf"/>
</dbReference>
<dbReference type="GO" id="GO:0008081">
    <property type="term" value="F:phosphoric diester hydrolase activity"/>
    <property type="evidence" value="ECO:0007669"/>
    <property type="project" value="TreeGrafter"/>
</dbReference>
<dbReference type="Proteomes" id="UP001296104">
    <property type="component" value="Unassembled WGS sequence"/>
</dbReference>
<name>A0AAI9EBJ7_9PEZI</name>
<feature type="domain" description="Endonuclease/exonuclease/phosphatase" evidence="9">
    <location>
        <begin position="43"/>
        <end position="358"/>
    </location>
</feature>
<evidence type="ECO:0000256" key="3">
    <source>
        <dbReference type="ARBA" id="ARBA00022801"/>
    </source>
</evidence>
<dbReference type="InterPro" id="IPR004808">
    <property type="entry name" value="AP_endonuc_1"/>
</dbReference>
<keyword evidence="2 6" id="KW-0479">Metal-binding</keyword>
<dbReference type="SUPFAM" id="SSF56219">
    <property type="entry name" value="DNase I-like"/>
    <property type="match status" value="1"/>
</dbReference>
<feature type="binding site" evidence="6">
    <location>
        <position position="245"/>
    </location>
    <ligand>
        <name>Mg(2+)</name>
        <dbReference type="ChEBI" id="CHEBI:18420"/>
        <label>1</label>
    </ligand>
</feature>
<evidence type="ECO:0000256" key="8">
    <source>
        <dbReference type="SAM" id="MobiDB-lite"/>
    </source>
</evidence>
<evidence type="ECO:0000256" key="2">
    <source>
        <dbReference type="ARBA" id="ARBA00022723"/>
    </source>
</evidence>
<keyword evidence="3" id="KW-0378">Hydrolase</keyword>
<feature type="active site" evidence="5">
    <location>
        <position position="194"/>
    </location>
</feature>
<feature type="site" description="Interaction with DNA substrate" evidence="7">
    <location>
        <position position="358"/>
    </location>
</feature>
<feature type="binding site" evidence="6">
    <location>
        <position position="95"/>
    </location>
    <ligand>
        <name>Mg(2+)</name>
        <dbReference type="ChEBI" id="CHEBI:18420"/>
        <label>1</label>
    </ligand>
</feature>
<keyword evidence="4 6" id="KW-0460">Magnesium</keyword>
<comment type="cofactor">
    <cofactor evidence="6">
        <name>Mg(2+)</name>
        <dbReference type="ChEBI" id="CHEBI:18420"/>
    </cofactor>
    <cofactor evidence="6">
        <name>Mn(2+)</name>
        <dbReference type="ChEBI" id="CHEBI:29035"/>
    </cofactor>
    <text evidence="6">Probably binds two magnesium or manganese ions per subunit.</text>
</comment>
<organism evidence="10 11">
    <name type="scientific">Lecanosticta acicola</name>
    <dbReference type="NCBI Taxonomy" id="111012"/>
    <lineage>
        <taxon>Eukaryota</taxon>
        <taxon>Fungi</taxon>
        <taxon>Dikarya</taxon>
        <taxon>Ascomycota</taxon>
        <taxon>Pezizomycotina</taxon>
        <taxon>Dothideomycetes</taxon>
        <taxon>Dothideomycetidae</taxon>
        <taxon>Mycosphaerellales</taxon>
        <taxon>Mycosphaerellaceae</taxon>
        <taxon>Lecanosticta</taxon>
    </lineage>
</organism>
<feature type="site" description="Important for catalytic activity" evidence="7">
    <location>
        <position position="329"/>
    </location>
</feature>
<reference evidence="10" key="1">
    <citation type="submission" date="2023-11" db="EMBL/GenBank/DDBJ databases">
        <authorList>
            <person name="Alioto T."/>
            <person name="Alioto T."/>
            <person name="Gomez Garrido J."/>
        </authorList>
    </citation>
    <scope>NUCLEOTIDE SEQUENCE</scope>
</reference>
<evidence type="ECO:0000259" key="9">
    <source>
        <dbReference type="Pfam" id="PF03372"/>
    </source>
</evidence>
<evidence type="ECO:0000256" key="7">
    <source>
        <dbReference type="PIRSR" id="PIRSR604808-3"/>
    </source>
</evidence>
<gene>
    <name evidence="10" type="ORF">LECACI_7A005406</name>
</gene>
<feature type="region of interest" description="Disordered" evidence="8">
    <location>
        <begin position="60"/>
        <end position="79"/>
    </location>
</feature>